<dbReference type="NCBIfam" id="TIGR00200">
    <property type="entry name" value="cinA_nterm"/>
    <property type="match status" value="1"/>
</dbReference>
<dbReference type="SUPFAM" id="SSF142433">
    <property type="entry name" value="CinA-like"/>
    <property type="match status" value="1"/>
</dbReference>
<accession>A0A1G7IUJ1</accession>
<dbReference type="STRING" id="227084.SAMN05421855_10724"/>
<dbReference type="HAMAP" id="MF_00226_B">
    <property type="entry name" value="CinA_B"/>
    <property type="match status" value="1"/>
</dbReference>
<evidence type="ECO:0000256" key="1">
    <source>
        <dbReference type="HAMAP-Rule" id="MF_00226"/>
    </source>
</evidence>
<dbReference type="Proteomes" id="UP000199321">
    <property type="component" value="Unassembled WGS sequence"/>
</dbReference>
<dbReference type="NCBIfam" id="NF001813">
    <property type="entry name" value="PRK00549.1"/>
    <property type="match status" value="1"/>
</dbReference>
<evidence type="ECO:0000313" key="3">
    <source>
        <dbReference type="EMBL" id="SDF16268.1"/>
    </source>
</evidence>
<dbReference type="Pfam" id="PF18146">
    <property type="entry name" value="CinA_KH"/>
    <property type="match status" value="1"/>
</dbReference>
<dbReference type="PANTHER" id="PTHR13939">
    <property type="entry name" value="NICOTINAMIDE-NUCLEOTIDE AMIDOHYDROLASE PNCC"/>
    <property type="match status" value="1"/>
</dbReference>
<dbReference type="RefSeq" id="WP_093145239.1">
    <property type="nucleotide sequence ID" value="NZ_BMWO01000008.1"/>
</dbReference>
<dbReference type="InterPro" id="IPR050101">
    <property type="entry name" value="CinA"/>
</dbReference>
<dbReference type="NCBIfam" id="TIGR00177">
    <property type="entry name" value="molyb_syn"/>
    <property type="match status" value="1"/>
</dbReference>
<gene>
    <name evidence="3" type="ORF">SAMN05421855_10724</name>
</gene>
<dbReference type="PANTHER" id="PTHR13939:SF0">
    <property type="entry name" value="NMN AMIDOHYDROLASE-LIKE PROTEIN YFAY"/>
    <property type="match status" value="1"/>
</dbReference>
<sequence length="415" mass="45278">MLAEIITIGDEILIGQIVDTNSAFMSKELNKIGVQVYQITSVQDDREHILKALQNAQENADLVLITGGLGPTKDDITKHTLCEFFDDTLVENANVLAHVKSLFIDRLGREPLPANLLQALVPSKAIVLPNQQGTAPGIWLEKENTVFVSMPGVPYEMKQLLIDEVFPRVLKKFERPFIYHKTLLTYGMGESEVAKRIEAWENALPPEIKLAYLPSFGKVRLRLSSKGTNEKVLLQSVNKQMDLVHALLEDIAIGYEDETSIEQRIGTLLVEKGKTLGVAESCTGGAIASLFTEHAGASAYFNGGVIPYHTVLKTTILGVDAELIKKHNVVSIPVSEAMALQATKIFNSDYAIATTGIAGPTKGDGIDEVGTVCIAIATPKGIISEKFSFGTARERVITKAVNKALEMLLKEILKN</sequence>
<dbReference type="InterPro" id="IPR036425">
    <property type="entry name" value="MoaB/Mog-like_dom_sf"/>
</dbReference>
<name>A0A1G7IUJ1_9FLAO</name>
<dbReference type="PIRSF" id="PIRSF006728">
    <property type="entry name" value="CinA"/>
    <property type="match status" value="1"/>
</dbReference>
<dbReference type="AlphaFoldDB" id="A0A1G7IUJ1"/>
<dbReference type="NCBIfam" id="TIGR00199">
    <property type="entry name" value="PncC_domain"/>
    <property type="match status" value="1"/>
</dbReference>
<dbReference type="InterPro" id="IPR001453">
    <property type="entry name" value="MoaB/Mog_dom"/>
</dbReference>
<dbReference type="InterPro" id="IPR008135">
    <property type="entry name" value="Competence-induced_CinA"/>
</dbReference>
<dbReference type="InterPro" id="IPR008136">
    <property type="entry name" value="CinA_C"/>
</dbReference>
<dbReference type="Pfam" id="PF02464">
    <property type="entry name" value="CinA"/>
    <property type="match status" value="1"/>
</dbReference>
<evidence type="ECO:0000313" key="4">
    <source>
        <dbReference type="Proteomes" id="UP000199321"/>
    </source>
</evidence>
<dbReference type="Gene3D" id="3.90.950.20">
    <property type="entry name" value="CinA-like"/>
    <property type="match status" value="1"/>
</dbReference>
<dbReference type="CDD" id="cd00885">
    <property type="entry name" value="cinA"/>
    <property type="match status" value="1"/>
</dbReference>
<dbReference type="SUPFAM" id="SSF53218">
    <property type="entry name" value="Molybdenum cofactor biosynthesis proteins"/>
    <property type="match status" value="1"/>
</dbReference>
<dbReference type="EMBL" id="FNBA01000007">
    <property type="protein sequence ID" value="SDF16268.1"/>
    <property type="molecule type" value="Genomic_DNA"/>
</dbReference>
<organism evidence="3 4">
    <name type="scientific">Ulvibacter litoralis</name>
    <dbReference type="NCBI Taxonomy" id="227084"/>
    <lineage>
        <taxon>Bacteria</taxon>
        <taxon>Pseudomonadati</taxon>
        <taxon>Bacteroidota</taxon>
        <taxon>Flavobacteriia</taxon>
        <taxon>Flavobacteriales</taxon>
        <taxon>Flavobacteriaceae</taxon>
        <taxon>Ulvibacter</taxon>
    </lineage>
</organism>
<dbReference type="InterPro" id="IPR036653">
    <property type="entry name" value="CinA-like_C"/>
</dbReference>
<dbReference type="SMART" id="SM00852">
    <property type="entry name" value="MoCF_biosynth"/>
    <property type="match status" value="1"/>
</dbReference>
<reference evidence="3 4" key="1">
    <citation type="submission" date="2016-10" db="EMBL/GenBank/DDBJ databases">
        <authorList>
            <person name="de Groot N.N."/>
        </authorList>
    </citation>
    <scope>NUCLEOTIDE SEQUENCE [LARGE SCALE GENOMIC DNA]</scope>
    <source>
        <strain evidence="3 4">DSM 16195</strain>
    </source>
</reference>
<keyword evidence="4" id="KW-1185">Reference proteome</keyword>
<protein>
    <recommendedName>
        <fullName evidence="1">CinA-like protein</fullName>
    </recommendedName>
</protein>
<dbReference type="Gene3D" id="3.40.980.10">
    <property type="entry name" value="MoaB/Mog-like domain"/>
    <property type="match status" value="1"/>
</dbReference>
<evidence type="ECO:0000259" key="2">
    <source>
        <dbReference type="SMART" id="SM00852"/>
    </source>
</evidence>
<dbReference type="OrthoDB" id="9801454at2"/>
<comment type="similarity">
    <text evidence="1">Belongs to the CinA family.</text>
</comment>
<dbReference type="Pfam" id="PF00994">
    <property type="entry name" value="MoCF_biosynth"/>
    <property type="match status" value="1"/>
</dbReference>
<dbReference type="InterPro" id="IPR041424">
    <property type="entry name" value="CinA_KH"/>
</dbReference>
<proteinExistence type="inferred from homology"/>
<feature type="domain" description="MoaB/Mog" evidence="2">
    <location>
        <begin position="4"/>
        <end position="172"/>
    </location>
</feature>